<keyword evidence="3" id="KW-1185">Reference proteome</keyword>
<feature type="region of interest" description="Disordered" evidence="1">
    <location>
        <begin position="289"/>
        <end position="334"/>
    </location>
</feature>
<dbReference type="RefSeq" id="WP_378282667.1">
    <property type="nucleotide sequence ID" value="NZ_JBHSON010000019.1"/>
</dbReference>
<gene>
    <name evidence="2" type="ORF">ACFPZN_15570</name>
</gene>
<evidence type="ECO:0008006" key="4">
    <source>
        <dbReference type="Google" id="ProtNLM"/>
    </source>
</evidence>
<organism evidence="2 3">
    <name type="scientific">Actinomadura rugatobispora</name>
    <dbReference type="NCBI Taxonomy" id="1994"/>
    <lineage>
        <taxon>Bacteria</taxon>
        <taxon>Bacillati</taxon>
        <taxon>Actinomycetota</taxon>
        <taxon>Actinomycetes</taxon>
        <taxon>Streptosporangiales</taxon>
        <taxon>Thermomonosporaceae</taxon>
        <taxon>Actinomadura</taxon>
    </lineage>
</organism>
<protein>
    <recommendedName>
        <fullName evidence="4">CpsD/CapB family tyrosine-protein kinase</fullName>
    </recommendedName>
</protein>
<feature type="compositionally biased region" description="Pro residues" evidence="1">
    <location>
        <begin position="299"/>
        <end position="308"/>
    </location>
</feature>
<proteinExistence type="predicted"/>
<reference evidence="3" key="1">
    <citation type="journal article" date="2019" name="Int. J. Syst. Evol. Microbiol.">
        <title>The Global Catalogue of Microorganisms (GCM) 10K type strain sequencing project: providing services to taxonomists for standard genome sequencing and annotation.</title>
        <authorList>
            <consortium name="The Broad Institute Genomics Platform"/>
            <consortium name="The Broad Institute Genome Sequencing Center for Infectious Disease"/>
            <person name="Wu L."/>
            <person name="Ma J."/>
        </authorList>
    </citation>
    <scope>NUCLEOTIDE SEQUENCE [LARGE SCALE GENOMIC DNA]</scope>
    <source>
        <strain evidence="3">KCTC 42087</strain>
    </source>
</reference>
<feature type="compositionally biased region" description="Low complexity" evidence="1">
    <location>
        <begin position="289"/>
        <end position="298"/>
    </location>
</feature>
<evidence type="ECO:0000313" key="2">
    <source>
        <dbReference type="EMBL" id="MFC5747047.1"/>
    </source>
</evidence>
<sequence>MALIALAADKGAPGVTTAAVALGAVWPRPVLVAECDQAGGDLVYRLPASADDPAGRGGARDGGMLNPSRGLLSLAATARRGLRPDQIAEHCQRLVGGLDVLVGITNAEQAQAMTWLWGPLGRAFAGLSPVDVLADCGRLGAGAPLNDLLREADMVVLFTRATLEQVAHLRERVAALASELRGGPPIGVVVLADPRDFRASIAEVDRIVAGVQSRLQGQDAASPGGPGPGYGPAPPPVAVLGGLALDPKGAELLSGRWGGRLDRSLLIRSAREVAATLIGRLGTAVHAGPVPPAAQAVPGAPPAPGHPPQPHERPGVQEPLARPPERQQYQEGRL</sequence>
<dbReference type="EMBL" id="JBHSON010000019">
    <property type="protein sequence ID" value="MFC5747047.1"/>
    <property type="molecule type" value="Genomic_DNA"/>
</dbReference>
<feature type="region of interest" description="Disordered" evidence="1">
    <location>
        <begin position="215"/>
        <end position="235"/>
    </location>
</feature>
<evidence type="ECO:0000313" key="3">
    <source>
        <dbReference type="Proteomes" id="UP001596074"/>
    </source>
</evidence>
<feature type="compositionally biased region" description="Pro residues" evidence="1">
    <location>
        <begin position="225"/>
        <end position="235"/>
    </location>
</feature>
<dbReference type="InterPro" id="IPR027417">
    <property type="entry name" value="P-loop_NTPase"/>
</dbReference>
<accession>A0ABW0ZX55</accession>
<name>A0ABW0ZX55_9ACTN</name>
<evidence type="ECO:0000256" key="1">
    <source>
        <dbReference type="SAM" id="MobiDB-lite"/>
    </source>
</evidence>
<dbReference type="Proteomes" id="UP001596074">
    <property type="component" value="Unassembled WGS sequence"/>
</dbReference>
<comment type="caution">
    <text evidence="2">The sequence shown here is derived from an EMBL/GenBank/DDBJ whole genome shotgun (WGS) entry which is preliminary data.</text>
</comment>
<dbReference type="Gene3D" id="3.40.50.300">
    <property type="entry name" value="P-loop containing nucleotide triphosphate hydrolases"/>
    <property type="match status" value="1"/>
</dbReference>